<evidence type="ECO:0000313" key="4">
    <source>
        <dbReference type="EMBL" id="QDU37989.1"/>
    </source>
</evidence>
<evidence type="ECO:0000256" key="1">
    <source>
        <dbReference type="SAM" id="MobiDB-lite"/>
    </source>
</evidence>
<organism evidence="4 5">
    <name type="scientific">Maioricimonas rarisocia</name>
    <dbReference type="NCBI Taxonomy" id="2528026"/>
    <lineage>
        <taxon>Bacteria</taxon>
        <taxon>Pseudomonadati</taxon>
        <taxon>Planctomycetota</taxon>
        <taxon>Planctomycetia</taxon>
        <taxon>Planctomycetales</taxon>
        <taxon>Planctomycetaceae</taxon>
        <taxon>Maioricimonas</taxon>
    </lineage>
</organism>
<evidence type="ECO:0000313" key="5">
    <source>
        <dbReference type="Proteomes" id="UP000320496"/>
    </source>
</evidence>
<accession>A0A517Z6D0</accession>
<keyword evidence="5" id="KW-1185">Reference proteome</keyword>
<reference evidence="4 5" key="1">
    <citation type="submission" date="2019-02" db="EMBL/GenBank/DDBJ databases">
        <title>Deep-cultivation of Planctomycetes and their phenomic and genomic characterization uncovers novel biology.</title>
        <authorList>
            <person name="Wiegand S."/>
            <person name="Jogler M."/>
            <person name="Boedeker C."/>
            <person name="Pinto D."/>
            <person name="Vollmers J."/>
            <person name="Rivas-Marin E."/>
            <person name="Kohn T."/>
            <person name="Peeters S.H."/>
            <person name="Heuer A."/>
            <person name="Rast P."/>
            <person name="Oberbeckmann S."/>
            <person name="Bunk B."/>
            <person name="Jeske O."/>
            <person name="Meyerdierks A."/>
            <person name="Storesund J.E."/>
            <person name="Kallscheuer N."/>
            <person name="Luecker S."/>
            <person name="Lage O.M."/>
            <person name="Pohl T."/>
            <person name="Merkel B.J."/>
            <person name="Hornburger P."/>
            <person name="Mueller R.-W."/>
            <person name="Bruemmer F."/>
            <person name="Labrenz M."/>
            <person name="Spormann A.M."/>
            <person name="Op den Camp H."/>
            <person name="Overmann J."/>
            <person name="Amann R."/>
            <person name="Jetten M.S.M."/>
            <person name="Mascher T."/>
            <person name="Medema M.H."/>
            <person name="Devos D.P."/>
            <person name="Kaster A.-K."/>
            <person name="Ovreas L."/>
            <person name="Rohde M."/>
            <person name="Galperin M.Y."/>
            <person name="Jogler C."/>
        </authorList>
    </citation>
    <scope>NUCLEOTIDE SEQUENCE [LARGE SCALE GENOMIC DNA]</scope>
    <source>
        <strain evidence="4 5">Mal4</strain>
    </source>
</reference>
<dbReference type="KEGG" id="mri:Mal4_23080"/>
<feature type="signal peptide" evidence="2">
    <location>
        <begin position="1"/>
        <end position="22"/>
    </location>
</feature>
<proteinExistence type="predicted"/>
<dbReference type="RefSeq" id="WP_231746771.1">
    <property type="nucleotide sequence ID" value="NZ_CP036275.1"/>
</dbReference>
<feature type="region of interest" description="Disordered" evidence="1">
    <location>
        <begin position="234"/>
        <end position="256"/>
    </location>
</feature>
<dbReference type="SUPFAM" id="SSF69318">
    <property type="entry name" value="Integrin alpha N-terminal domain"/>
    <property type="match status" value="1"/>
</dbReference>
<evidence type="ECO:0000259" key="3">
    <source>
        <dbReference type="Pfam" id="PF22301"/>
    </source>
</evidence>
<gene>
    <name evidence="4" type="ORF">Mal4_23080</name>
</gene>
<dbReference type="InterPro" id="IPR028994">
    <property type="entry name" value="Integrin_alpha_N"/>
</dbReference>
<feature type="domain" description="Aldos-2-ulose dehydratase beta-propeller" evidence="3">
    <location>
        <begin position="113"/>
        <end position="282"/>
    </location>
</feature>
<dbReference type="PANTHER" id="PTHR44103">
    <property type="entry name" value="PROPROTEIN CONVERTASE P"/>
    <property type="match status" value="1"/>
</dbReference>
<dbReference type="Pfam" id="PF22301">
    <property type="entry name" value="AUDH_beta_propeller"/>
    <property type="match status" value="1"/>
</dbReference>
<protein>
    <submittedName>
        <fullName evidence="4">FG-GAP repeat protein</fullName>
    </submittedName>
</protein>
<dbReference type="PANTHER" id="PTHR44103:SF1">
    <property type="entry name" value="PROPROTEIN CONVERTASE P"/>
    <property type="match status" value="1"/>
</dbReference>
<evidence type="ECO:0000256" key="2">
    <source>
        <dbReference type="SAM" id="SignalP"/>
    </source>
</evidence>
<dbReference type="EMBL" id="CP036275">
    <property type="protein sequence ID" value="QDU37989.1"/>
    <property type="molecule type" value="Genomic_DNA"/>
</dbReference>
<feature type="chain" id="PRO_5021951906" evidence="2">
    <location>
        <begin position="23"/>
        <end position="399"/>
    </location>
</feature>
<dbReference type="AlphaFoldDB" id="A0A517Z6D0"/>
<dbReference type="Gene3D" id="2.130.10.130">
    <property type="entry name" value="Integrin alpha, N-terminal"/>
    <property type="match status" value="1"/>
</dbReference>
<name>A0A517Z6D0_9PLAN</name>
<keyword evidence="2" id="KW-0732">Signal</keyword>
<sequence length="399" mass="43889" precursor="true">MRTQHCLYALLSLMLGVGNLPAEMPRFEAVTIDPAAASKACYAVTVADVDGDRRDDIVVVTEDQVLWYRNPEWDKHVILDNQTELDNVCIAPLDIDGDGWVDFALGAGWTRVGTVQWISRGKEKQSDQLWNVYPIGREPWLHRMRFANVLDKDRPQLVISPLNAVNAPGVKLTAFEIPEDPREQRWPATVLDATLNRMHNHWHLDRNDDDVAETLTASQEGIHLVRRKDDGEFTKTKLSGATEGDSPQQSGAGEIKTGYLKGGRSFIATIEPMHGTSVVVYTDPFGDGGPSGRHVLDNTLAQGHAIWPADLDDDGTDELVVGHREAGNGPVRGPGVYIYDCTDEAGTTWKKHVLDDGGVAVEDLLCHDFNDDGLLDIVAVGRATLNVKLYLNQGEPSAN</sequence>
<dbReference type="InterPro" id="IPR054583">
    <property type="entry name" value="Beta-prop_AUDH"/>
</dbReference>
<dbReference type="Proteomes" id="UP000320496">
    <property type="component" value="Chromosome"/>
</dbReference>